<dbReference type="AlphaFoldDB" id="A0A0G0DC54"/>
<reference evidence="3 4" key="1">
    <citation type="journal article" date="2015" name="Nature">
        <title>rRNA introns, odd ribosomes, and small enigmatic genomes across a large radiation of phyla.</title>
        <authorList>
            <person name="Brown C.T."/>
            <person name="Hug L.A."/>
            <person name="Thomas B.C."/>
            <person name="Sharon I."/>
            <person name="Castelle C.J."/>
            <person name="Singh A."/>
            <person name="Wilkins M.J."/>
            <person name="Williams K.H."/>
            <person name="Banfield J.F."/>
        </authorList>
    </citation>
    <scope>NUCLEOTIDE SEQUENCE [LARGE SCALE GENOMIC DNA]</scope>
</reference>
<gene>
    <name evidence="3" type="ORF">UR89_C0029G0001</name>
</gene>
<proteinExistence type="predicted"/>
<dbReference type="InterPro" id="IPR011109">
    <property type="entry name" value="DNA_bind_recombinase_dom"/>
</dbReference>
<evidence type="ECO:0000313" key="3">
    <source>
        <dbReference type="EMBL" id="KKP86216.1"/>
    </source>
</evidence>
<accession>A0A0G0DC54</accession>
<dbReference type="SUPFAM" id="SSF53041">
    <property type="entry name" value="Resolvase-like"/>
    <property type="match status" value="1"/>
</dbReference>
<evidence type="ECO:0000256" key="1">
    <source>
        <dbReference type="SAM" id="Coils"/>
    </source>
</evidence>
<dbReference type="EMBL" id="LBQX01000029">
    <property type="protein sequence ID" value="KKP86216.1"/>
    <property type="molecule type" value="Genomic_DNA"/>
</dbReference>
<dbReference type="InterPro" id="IPR038109">
    <property type="entry name" value="DNA_bind_recomb_sf"/>
</dbReference>
<evidence type="ECO:0000259" key="2">
    <source>
        <dbReference type="PROSITE" id="PS51736"/>
    </source>
</evidence>
<dbReference type="InterPro" id="IPR036162">
    <property type="entry name" value="Resolvase-like_N_sf"/>
</dbReference>
<dbReference type="PROSITE" id="PS51736">
    <property type="entry name" value="RECOMBINASES_3"/>
    <property type="match status" value="1"/>
</dbReference>
<dbReference type="InterPro" id="IPR050639">
    <property type="entry name" value="SSR_resolvase"/>
</dbReference>
<dbReference type="Pfam" id="PF00239">
    <property type="entry name" value="Resolvase"/>
    <property type="match status" value="1"/>
</dbReference>
<dbReference type="GO" id="GO:0003677">
    <property type="term" value="F:DNA binding"/>
    <property type="evidence" value="ECO:0007669"/>
    <property type="project" value="InterPro"/>
</dbReference>
<dbReference type="SMART" id="SM00857">
    <property type="entry name" value="Resolvase"/>
    <property type="match status" value="1"/>
</dbReference>
<dbReference type="PANTHER" id="PTHR30461:SF23">
    <property type="entry name" value="DNA RECOMBINASE-RELATED"/>
    <property type="match status" value="1"/>
</dbReference>
<dbReference type="Pfam" id="PF07508">
    <property type="entry name" value="Recombinase"/>
    <property type="match status" value="1"/>
</dbReference>
<sequence length="514" mass="61008">MKIKAVVFARVSTREQAEEGYSLQAQEKLVKGYAEKMNFSLNKIFSVPESARGSQERKLFYELIDYLYDHTDIKVVLCEKVDRITRNFKDAVRLDEWLNEDEERQIHFVKQSLIIHKNAKSSDKFMWDIYLAMAKQYSNNLSEEAKKGMLEKAEQGWFPDSHKRGYKTVGDMGRRTWVVDRSIPDARFIERAFEMYSKGNHTLRTISEQLFTDGWHDKNGKPIYLSELHSILSDCFYCGEFIWKDKHYPNAKHPVIISKDLFYLVQDMLHREFKSGKYKKHSFLFGGNLLVCGVCGRAVTWELQKGHHYGHCTQFKTECAQKKYIREEKVIEQVLDIFDSVKIKNPKILEWVRKALIESHQFETNYHTETVTDIETKKKQLEKRLDTLYDDRLDEIISKEFYDGKQKKFQEEIEALTESVNQHTKANFDYMKLGINVFELLQSGREIYDKRLLPQEKQELLHFLFSNLKLKDEKVVPTFHNGFQVVAERAKKGDWQGRRESNPRYRFWRSKSYH</sequence>
<dbReference type="PANTHER" id="PTHR30461">
    <property type="entry name" value="DNA-INVERTASE FROM LAMBDOID PROPHAGE"/>
    <property type="match status" value="1"/>
</dbReference>
<feature type="coiled-coil region" evidence="1">
    <location>
        <begin position="371"/>
        <end position="426"/>
    </location>
</feature>
<dbReference type="GO" id="GO:0000150">
    <property type="term" value="F:DNA strand exchange activity"/>
    <property type="evidence" value="ECO:0007669"/>
    <property type="project" value="InterPro"/>
</dbReference>
<dbReference type="CDD" id="cd00338">
    <property type="entry name" value="Ser_Recombinase"/>
    <property type="match status" value="1"/>
</dbReference>
<organism evidence="3 4">
    <name type="scientific">Candidatus Roizmanbacteria bacterium GW2011_GWA2_35_8</name>
    <dbReference type="NCBI Taxonomy" id="1618479"/>
    <lineage>
        <taxon>Bacteria</taxon>
        <taxon>Candidatus Roizmaniibacteriota</taxon>
    </lineage>
</organism>
<name>A0A0G0DC54_9BACT</name>
<feature type="domain" description="Resolvase/invertase-type recombinase catalytic" evidence="2">
    <location>
        <begin position="4"/>
        <end position="156"/>
    </location>
</feature>
<comment type="caution">
    <text evidence="3">The sequence shown here is derived from an EMBL/GenBank/DDBJ whole genome shotgun (WGS) entry which is preliminary data.</text>
</comment>
<dbReference type="InterPro" id="IPR006119">
    <property type="entry name" value="Resolv_N"/>
</dbReference>
<dbReference type="Gene3D" id="3.90.1750.20">
    <property type="entry name" value="Putative Large Serine Recombinase, Chain B, Domain 2"/>
    <property type="match status" value="1"/>
</dbReference>
<evidence type="ECO:0000313" key="4">
    <source>
        <dbReference type="Proteomes" id="UP000034536"/>
    </source>
</evidence>
<dbReference type="Proteomes" id="UP000034536">
    <property type="component" value="Unassembled WGS sequence"/>
</dbReference>
<keyword evidence="1" id="KW-0175">Coiled coil</keyword>
<dbReference type="Gene3D" id="3.40.50.1390">
    <property type="entry name" value="Resolvase, N-terminal catalytic domain"/>
    <property type="match status" value="1"/>
</dbReference>
<protein>
    <submittedName>
        <fullName evidence="3">Recombinase</fullName>
    </submittedName>
</protein>